<accession>A0ABS8VKK8</accession>
<gene>
    <name evidence="1" type="ORF">HAX54_038109</name>
</gene>
<keyword evidence="2" id="KW-1185">Reference proteome</keyword>
<protein>
    <submittedName>
        <fullName evidence="1">Uncharacterized protein</fullName>
    </submittedName>
</protein>
<evidence type="ECO:0000313" key="2">
    <source>
        <dbReference type="Proteomes" id="UP000823775"/>
    </source>
</evidence>
<dbReference type="EMBL" id="JACEIK010005181">
    <property type="protein sequence ID" value="MCE0480882.1"/>
    <property type="molecule type" value="Genomic_DNA"/>
</dbReference>
<sequence>MKAERADKKMNSLLSELPVFVIRAIKKSLKTLRDVLVTLQQLPNARLDRLEARMAYLECSSNIAEMLLFLVEVGFTCWLSDKTGASLWSSCCIGAASHVALRMRAYYVALLVALAWQCATVGCADVFMKAHVGHTKVATHTENIFKKATQGRTTLEFCRKISIRVDNVAYRLEDYNHIY</sequence>
<reference evidence="1 2" key="1">
    <citation type="journal article" date="2021" name="BMC Genomics">
        <title>Datura genome reveals duplications of psychoactive alkaloid biosynthetic genes and high mutation rate following tissue culture.</title>
        <authorList>
            <person name="Rajewski A."/>
            <person name="Carter-House D."/>
            <person name="Stajich J."/>
            <person name="Litt A."/>
        </authorList>
    </citation>
    <scope>NUCLEOTIDE SEQUENCE [LARGE SCALE GENOMIC DNA]</scope>
    <source>
        <strain evidence="1">AR-01</strain>
    </source>
</reference>
<dbReference type="Proteomes" id="UP000823775">
    <property type="component" value="Unassembled WGS sequence"/>
</dbReference>
<name>A0ABS8VKK8_DATST</name>
<organism evidence="1 2">
    <name type="scientific">Datura stramonium</name>
    <name type="common">Jimsonweed</name>
    <name type="synonym">Common thornapple</name>
    <dbReference type="NCBI Taxonomy" id="4076"/>
    <lineage>
        <taxon>Eukaryota</taxon>
        <taxon>Viridiplantae</taxon>
        <taxon>Streptophyta</taxon>
        <taxon>Embryophyta</taxon>
        <taxon>Tracheophyta</taxon>
        <taxon>Spermatophyta</taxon>
        <taxon>Magnoliopsida</taxon>
        <taxon>eudicotyledons</taxon>
        <taxon>Gunneridae</taxon>
        <taxon>Pentapetalae</taxon>
        <taxon>asterids</taxon>
        <taxon>lamiids</taxon>
        <taxon>Solanales</taxon>
        <taxon>Solanaceae</taxon>
        <taxon>Solanoideae</taxon>
        <taxon>Datureae</taxon>
        <taxon>Datura</taxon>
    </lineage>
</organism>
<evidence type="ECO:0000313" key="1">
    <source>
        <dbReference type="EMBL" id="MCE0480882.1"/>
    </source>
</evidence>
<comment type="caution">
    <text evidence="1">The sequence shown here is derived from an EMBL/GenBank/DDBJ whole genome shotgun (WGS) entry which is preliminary data.</text>
</comment>
<proteinExistence type="predicted"/>